<protein>
    <recommendedName>
        <fullName evidence="1">Tetratrico peptide repeat group 5 domain-containing protein</fullName>
    </recommendedName>
</protein>
<dbReference type="Pfam" id="PF12688">
    <property type="entry name" value="TPR_5"/>
    <property type="match status" value="1"/>
</dbReference>
<dbReference type="InterPro" id="IPR011990">
    <property type="entry name" value="TPR-like_helical_dom_sf"/>
</dbReference>
<accession>A0A9W6HD02</accession>
<keyword evidence="3" id="KW-1185">Reference proteome</keyword>
<dbReference type="SUPFAM" id="SSF48452">
    <property type="entry name" value="TPR-like"/>
    <property type="match status" value="1"/>
</dbReference>
<comment type="caution">
    <text evidence="2">The sequence shown here is derived from an EMBL/GenBank/DDBJ whole genome shotgun (WGS) entry which is preliminary data.</text>
</comment>
<gene>
    <name evidence="2" type="ORF">GCM10017584_34650</name>
</gene>
<dbReference type="EMBL" id="BSEN01000015">
    <property type="protein sequence ID" value="GLJ77891.1"/>
    <property type="molecule type" value="Genomic_DNA"/>
</dbReference>
<dbReference type="AlphaFoldDB" id="A0A9W6HD02"/>
<organism evidence="2 3">
    <name type="scientific">Leifsonia poae</name>
    <dbReference type="NCBI Taxonomy" id="110933"/>
    <lineage>
        <taxon>Bacteria</taxon>
        <taxon>Bacillati</taxon>
        <taxon>Actinomycetota</taxon>
        <taxon>Actinomycetes</taxon>
        <taxon>Micrococcales</taxon>
        <taxon>Microbacteriaceae</taxon>
        <taxon>Leifsonia</taxon>
    </lineage>
</organism>
<evidence type="ECO:0000313" key="2">
    <source>
        <dbReference type="EMBL" id="GLJ77891.1"/>
    </source>
</evidence>
<dbReference type="Gene3D" id="1.25.40.10">
    <property type="entry name" value="Tetratricopeptide repeat domain"/>
    <property type="match status" value="1"/>
</dbReference>
<proteinExistence type="predicted"/>
<sequence length="162" mass="16939">MLMDWDARVAAVWTAAGTMSDDAVVQAIDALVAERQEDDPRALFEAAGARDYAGLEAEAEPLYSRALQCGLAEPERAQAVIQLASTLRNLGRAGESAALLRGELAEHPGHPLADAARAFLALALHDAGEPSAAVQVSLSALAPHLPQYGRAVAAYGDDLVGR</sequence>
<dbReference type="Proteomes" id="UP001142372">
    <property type="component" value="Unassembled WGS sequence"/>
</dbReference>
<reference evidence="2" key="1">
    <citation type="journal article" date="2014" name="Int. J. Syst. Evol. Microbiol.">
        <title>Complete genome sequence of Corynebacterium casei LMG S-19264T (=DSM 44701T), isolated from a smear-ripened cheese.</title>
        <authorList>
            <consortium name="US DOE Joint Genome Institute (JGI-PGF)"/>
            <person name="Walter F."/>
            <person name="Albersmeier A."/>
            <person name="Kalinowski J."/>
            <person name="Ruckert C."/>
        </authorList>
    </citation>
    <scope>NUCLEOTIDE SEQUENCE</scope>
    <source>
        <strain evidence="2">VKM Ac-1401</strain>
    </source>
</reference>
<reference evidence="2" key="2">
    <citation type="submission" date="2023-01" db="EMBL/GenBank/DDBJ databases">
        <authorList>
            <person name="Sun Q."/>
            <person name="Evtushenko L."/>
        </authorList>
    </citation>
    <scope>NUCLEOTIDE SEQUENCE</scope>
    <source>
        <strain evidence="2">VKM Ac-1401</strain>
    </source>
</reference>
<dbReference type="InterPro" id="IPR041656">
    <property type="entry name" value="TPR_5"/>
</dbReference>
<evidence type="ECO:0000259" key="1">
    <source>
        <dbReference type="Pfam" id="PF12688"/>
    </source>
</evidence>
<name>A0A9W6HD02_9MICO</name>
<feature type="domain" description="Tetratrico peptide repeat group 5" evidence="1">
    <location>
        <begin position="40"/>
        <end position="159"/>
    </location>
</feature>
<evidence type="ECO:0000313" key="3">
    <source>
        <dbReference type="Proteomes" id="UP001142372"/>
    </source>
</evidence>